<feature type="region of interest" description="Disordered" evidence="1">
    <location>
        <begin position="41"/>
        <end position="61"/>
    </location>
</feature>
<organism evidence="3">
    <name type="scientific">Picea sitchensis</name>
    <name type="common">Sitka spruce</name>
    <name type="synonym">Pinus sitchensis</name>
    <dbReference type="NCBI Taxonomy" id="3332"/>
    <lineage>
        <taxon>Eukaryota</taxon>
        <taxon>Viridiplantae</taxon>
        <taxon>Streptophyta</taxon>
        <taxon>Embryophyta</taxon>
        <taxon>Tracheophyta</taxon>
        <taxon>Spermatophyta</taxon>
        <taxon>Pinopsida</taxon>
        <taxon>Pinidae</taxon>
        <taxon>Conifers I</taxon>
        <taxon>Pinales</taxon>
        <taxon>Pinaceae</taxon>
        <taxon>Picea</taxon>
    </lineage>
</organism>
<dbReference type="PANTHER" id="PTHR31928:SF4">
    <property type="entry name" value="OS08G0541500 PROTEIN"/>
    <property type="match status" value="1"/>
</dbReference>
<dbReference type="InterPro" id="IPR049172">
    <property type="entry name" value="DUF6857_pln"/>
</dbReference>
<protein>
    <recommendedName>
        <fullName evidence="2">DUF6857 domain-containing protein</fullName>
    </recommendedName>
</protein>
<dbReference type="InterPro" id="IPR010341">
    <property type="entry name" value="DUF936_pln"/>
</dbReference>
<reference evidence="3" key="1">
    <citation type="submission" date="2010-04" db="EMBL/GenBank/DDBJ databases">
        <authorList>
            <person name="Reid K.E."/>
            <person name="Liao N."/>
            <person name="Chan S."/>
            <person name="Docking R."/>
            <person name="Taylor G."/>
            <person name="Moore R."/>
            <person name="Mayo M."/>
            <person name="Munro S."/>
            <person name="King J."/>
            <person name="Yanchuk A."/>
            <person name="Holt R."/>
            <person name="Jones S."/>
            <person name="Marra M."/>
            <person name="Ritland C.E."/>
            <person name="Ritland K."/>
            <person name="Bohlmann J."/>
        </authorList>
    </citation>
    <scope>NUCLEOTIDE SEQUENCE</scope>
    <source>
        <tissue evidence="3">Bud</tissue>
    </source>
</reference>
<evidence type="ECO:0000259" key="2">
    <source>
        <dbReference type="Pfam" id="PF21647"/>
    </source>
</evidence>
<proteinExistence type="evidence at transcript level"/>
<accession>D5ACT5</accession>
<dbReference type="Pfam" id="PF21647">
    <property type="entry name" value="DUF6857"/>
    <property type="match status" value="1"/>
</dbReference>
<dbReference type="AlphaFoldDB" id="D5ACT5"/>
<name>D5ACT5_PICSI</name>
<sequence length="127" mass="14367">MIWVKGNGVNDTVELSKLLHKEATEWFLEFIERALDAGFHTSKEKEGDTADSIAKSQSQKDKSQIAAMLSQLKKANDWLDQLGKNQGDDERSKMVEIVDRLKQKIYAFLMQHVESAACALDNQANRV</sequence>
<evidence type="ECO:0000313" key="3">
    <source>
        <dbReference type="EMBL" id="ADE77354.1"/>
    </source>
</evidence>
<feature type="domain" description="DUF6857" evidence="2">
    <location>
        <begin position="3"/>
        <end position="119"/>
    </location>
</feature>
<dbReference type="PANTHER" id="PTHR31928">
    <property type="entry name" value="EXPRESSED PROTEIN"/>
    <property type="match status" value="1"/>
</dbReference>
<evidence type="ECO:0000256" key="1">
    <source>
        <dbReference type="SAM" id="MobiDB-lite"/>
    </source>
</evidence>
<dbReference type="EMBL" id="BT124077">
    <property type="protein sequence ID" value="ADE77354.1"/>
    <property type="molecule type" value="mRNA"/>
</dbReference>